<dbReference type="GO" id="GO:0033573">
    <property type="term" value="C:high-affinity iron permease complex"/>
    <property type="evidence" value="ECO:0007669"/>
    <property type="project" value="InterPro"/>
</dbReference>
<feature type="transmembrane region" description="Helical" evidence="10">
    <location>
        <begin position="484"/>
        <end position="505"/>
    </location>
</feature>
<evidence type="ECO:0000256" key="6">
    <source>
        <dbReference type="ARBA" id="ARBA00022989"/>
    </source>
</evidence>
<gene>
    <name evidence="13" type="ordered locus">IL0111</name>
</gene>
<dbReference type="OrthoDB" id="5290932at2"/>
<keyword evidence="3 9" id="KW-0349">Heme</keyword>
<evidence type="ECO:0000256" key="3">
    <source>
        <dbReference type="ARBA" id="ARBA00022617"/>
    </source>
</evidence>
<name>Q5QXC0_IDILO</name>
<dbReference type="Pfam" id="PF00034">
    <property type="entry name" value="Cytochrom_C"/>
    <property type="match status" value="1"/>
</dbReference>
<dbReference type="InterPro" id="IPR036909">
    <property type="entry name" value="Cyt_c-like_dom_sf"/>
</dbReference>
<dbReference type="Gene3D" id="1.10.760.10">
    <property type="entry name" value="Cytochrome c-like domain"/>
    <property type="match status" value="1"/>
</dbReference>
<evidence type="ECO:0000256" key="7">
    <source>
        <dbReference type="ARBA" id="ARBA00023004"/>
    </source>
</evidence>
<dbReference type="GO" id="GO:0046872">
    <property type="term" value="F:metal ion binding"/>
    <property type="evidence" value="ECO:0007669"/>
    <property type="project" value="UniProtKB-KW"/>
</dbReference>
<comment type="similarity">
    <text evidence="2">Belongs to the oxidase-dependent Fe transporter (OFeT) (TC 9.A.10.1) family.</text>
</comment>
<sequence>MFSRFFFPIALIGTLLFSGQALASSSADTQSSDMRQLLQLAEYVGVDYSEAVANGEVINPDEYSEMTEFAGLIGEKTEQAPQAVQAEMRQLVNKLKQLIHDKADPEAVVTLTSELRNTLLSALPKLSLPSKLASEKHVEQLFQQNCSACHGAAGQGDGPGATGLEPAPTNFTDRERANNRSLLGLFDAVSDGIDGTAMASFSHLSEEERWALTFYVGSLAFNDSADSEQKVALSELINYSPNTLLQRGISSNAIDYSRTHARDYFSESSVNSPIAIARTTLGQALKAYQQDNYSEAKRLAISAYLDGFELAENSLNAKAPELMRTIERDMMALRGVISKPGKLQQVEQMTAKLQQELDVAANTLSEDKLSESALFAASAVILLREGLEALLIVLAIGTVLARSGRKDGLRYVHAGWITALIAGVGTWLVAEYFISISGASREIIEGGAALLAAVILFYVGYWMHSKTQSQQWQRFIQEKVQTQLKQGALWGLAGLAFLAVYREVFETVLFYQSLLLQAQDNGSSVAYGFVFGLVVLAVVAWAVIKYSVKLPMNTFFKFTTYIILALVFVLLGKGVSALQEAAWFSHTAFPVDVTFDWLGIYASWETLGAQLVYLILVMALFKRQVSSKLNKVV</sequence>
<evidence type="ECO:0000256" key="5">
    <source>
        <dbReference type="ARBA" id="ARBA00022723"/>
    </source>
</evidence>
<comment type="subcellular location">
    <subcellularLocation>
        <location evidence="1">Membrane</location>
        <topology evidence="1">Multi-pass membrane protein</topology>
    </subcellularLocation>
</comment>
<keyword evidence="5 9" id="KW-0479">Metal-binding</keyword>
<keyword evidence="6 10" id="KW-1133">Transmembrane helix</keyword>
<dbReference type="GeneID" id="41335257"/>
<evidence type="ECO:0000256" key="9">
    <source>
        <dbReference type="PROSITE-ProRule" id="PRU00433"/>
    </source>
</evidence>
<evidence type="ECO:0000313" key="14">
    <source>
        <dbReference type="Proteomes" id="UP000001171"/>
    </source>
</evidence>
<dbReference type="HOGENOM" id="CLU_027143_0_0_6"/>
<evidence type="ECO:0000256" key="11">
    <source>
        <dbReference type="SAM" id="SignalP"/>
    </source>
</evidence>
<feature type="transmembrane region" description="Helical" evidence="10">
    <location>
        <begin position="558"/>
        <end position="578"/>
    </location>
</feature>
<keyword evidence="14" id="KW-1185">Reference proteome</keyword>
<feature type="domain" description="Cytochrome c" evidence="12">
    <location>
        <begin position="133"/>
        <end position="220"/>
    </location>
</feature>
<dbReference type="STRING" id="283942.IL0111"/>
<evidence type="ECO:0000256" key="10">
    <source>
        <dbReference type="SAM" id="Phobius"/>
    </source>
</evidence>
<evidence type="ECO:0000256" key="1">
    <source>
        <dbReference type="ARBA" id="ARBA00004141"/>
    </source>
</evidence>
<dbReference type="SUPFAM" id="SSF46626">
    <property type="entry name" value="Cytochrome c"/>
    <property type="match status" value="1"/>
</dbReference>
<dbReference type="Proteomes" id="UP000001171">
    <property type="component" value="Chromosome"/>
</dbReference>
<feature type="transmembrane region" description="Helical" evidence="10">
    <location>
        <begin position="446"/>
        <end position="463"/>
    </location>
</feature>
<dbReference type="eggNOG" id="COG2010">
    <property type="taxonomic scope" value="Bacteria"/>
</dbReference>
<dbReference type="GO" id="GO:0020037">
    <property type="term" value="F:heme binding"/>
    <property type="evidence" value="ECO:0007669"/>
    <property type="project" value="InterPro"/>
</dbReference>
<dbReference type="Pfam" id="PF03239">
    <property type="entry name" value="FTR1"/>
    <property type="match status" value="1"/>
</dbReference>
<dbReference type="PANTHER" id="PTHR31632:SF2">
    <property type="entry name" value="PLASMA MEMBRANE IRON PERMEASE"/>
    <property type="match status" value="1"/>
</dbReference>
<accession>Q5QXC0</accession>
<dbReference type="eggNOG" id="COG0672">
    <property type="taxonomic scope" value="Bacteria"/>
</dbReference>
<evidence type="ECO:0000313" key="13">
    <source>
        <dbReference type="EMBL" id="AAV80954.1"/>
    </source>
</evidence>
<protein>
    <submittedName>
        <fullName evidence="13">High-affinity Fe2+/Pb2+ permease</fullName>
    </submittedName>
</protein>
<feature type="transmembrane region" description="Helical" evidence="10">
    <location>
        <begin position="413"/>
        <end position="434"/>
    </location>
</feature>
<dbReference type="KEGG" id="ilo:IL0111"/>
<feature type="transmembrane region" description="Helical" evidence="10">
    <location>
        <begin position="598"/>
        <end position="621"/>
    </location>
</feature>
<reference evidence="13 14" key="1">
    <citation type="journal article" date="2004" name="Proc. Natl. Acad. Sci. U.S.A.">
        <title>Genome sequence of the deep-sea gamma-proteobacterium Idiomarina loihiensis reveals amino acid fermentation as a source of carbon and energy.</title>
        <authorList>
            <person name="Hou S."/>
            <person name="Saw J.H."/>
            <person name="Lee K.S."/>
            <person name="Freitas T.A."/>
            <person name="Belisle C."/>
            <person name="Kawarabayasi Y."/>
            <person name="Donachie S.P."/>
            <person name="Pikina A."/>
            <person name="Galperin M.Y."/>
            <person name="Koonin E.V."/>
            <person name="Makarova K.S."/>
            <person name="Omelchenko M.V."/>
            <person name="Sorokin A."/>
            <person name="Wolf Y.I."/>
            <person name="Li Q.X."/>
            <person name="Keum Y.S."/>
            <person name="Campbell S."/>
            <person name="Denery J."/>
            <person name="Aizawa S."/>
            <person name="Shibata S."/>
            <person name="Malahoff A."/>
            <person name="Alam M."/>
        </authorList>
    </citation>
    <scope>NUCLEOTIDE SEQUENCE [LARGE SCALE GENOMIC DNA]</scope>
    <source>
        <strain evidence="14">ATCC BAA-735 / DSM 15497 / L2-TR</strain>
    </source>
</reference>
<feature type="transmembrane region" description="Helical" evidence="10">
    <location>
        <begin position="525"/>
        <end position="546"/>
    </location>
</feature>
<dbReference type="GO" id="GO:0009055">
    <property type="term" value="F:electron transfer activity"/>
    <property type="evidence" value="ECO:0007669"/>
    <property type="project" value="InterPro"/>
</dbReference>
<dbReference type="PANTHER" id="PTHR31632">
    <property type="entry name" value="IRON TRANSPORTER FTH1"/>
    <property type="match status" value="1"/>
</dbReference>
<keyword evidence="4 10" id="KW-0812">Transmembrane</keyword>
<evidence type="ECO:0000256" key="8">
    <source>
        <dbReference type="ARBA" id="ARBA00023136"/>
    </source>
</evidence>
<dbReference type="AlphaFoldDB" id="Q5QXC0"/>
<evidence type="ECO:0000259" key="12">
    <source>
        <dbReference type="PROSITE" id="PS51007"/>
    </source>
</evidence>
<dbReference type="EMBL" id="AE017340">
    <property type="protein sequence ID" value="AAV80954.1"/>
    <property type="molecule type" value="Genomic_DNA"/>
</dbReference>
<keyword evidence="11" id="KW-0732">Signal</keyword>
<keyword evidence="8 10" id="KW-0472">Membrane</keyword>
<dbReference type="PROSITE" id="PS51007">
    <property type="entry name" value="CYTC"/>
    <property type="match status" value="1"/>
</dbReference>
<feature type="chain" id="PRO_5004261456" evidence="11">
    <location>
        <begin position="24"/>
        <end position="633"/>
    </location>
</feature>
<organism evidence="13 14">
    <name type="scientific">Idiomarina loihiensis (strain ATCC BAA-735 / DSM 15497 / L2-TR)</name>
    <dbReference type="NCBI Taxonomy" id="283942"/>
    <lineage>
        <taxon>Bacteria</taxon>
        <taxon>Pseudomonadati</taxon>
        <taxon>Pseudomonadota</taxon>
        <taxon>Gammaproteobacteria</taxon>
        <taxon>Alteromonadales</taxon>
        <taxon>Idiomarinaceae</taxon>
        <taxon>Idiomarina</taxon>
    </lineage>
</organism>
<keyword evidence="7 9" id="KW-0408">Iron</keyword>
<dbReference type="RefSeq" id="WP_011233374.1">
    <property type="nucleotide sequence ID" value="NC_006512.1"/>
</dbReference>
<evidence type="ECO:0000256" key="2">
    <source>
        <dbReference type="ARBA" id="ARBA00008333"/>
    </source>
</evidence>
<feature type="transmembrane region" description="Helical" evidence="10">
    <location>
        <begin position="373"/>
        <end position="401"/>
    </location>
</feature>
<feature type="signal peptide" evidence="11">
    <location>
        <begin position="1"/>
        <end position="23"/>
    </location>
</feature>
<proteinExistence type="inferred from homology"/>
<dbReference type="GO" id="GO:0015093">
    <property type="term" value="F:ferrous iron transmembrane transporter activity"/>
    <property type="evidence" value="ECO:0007669"/>
    <property type="project" value="TreeGrafter"/>
</dbReference>
<evidence type="ECO:0000256" key="4">
    <source>
        <dbReference type="ARBA" id="ARBA00022692"/>
    </source>
</evidence>
<dbReference type="InterPro" id="IPR004923">
    <property type="entry name" value="FTR1/Fip1/EfeU"/>
</dbReference>
<dbReference type="InterPro" id="IPR009056">
    <property type="entry name" value="Cyt_c-like_dom"/>
</dbReference>